<organism evidence="2 3">
    <name type="scientific">Desulfobaculum bizertense DSM 18034</name>
    <dbReference type="NCBI Taxonomy" id="1121442"/>
    <lineage>
        <taxon>Bacteria</taxon>
        <taxon>Pseudomonadati</taxon>
        <taxon>Thermodesulfobacteriota</taxon>
        <taxon>Desulfovibrionia</taxon>
        <taxon>Desulfovibrionales</taxon>
        <taxon>Desulfovibrionaceae</taxon>
        <taxon>Desulfobaculum</taxon>
    </lineage>
</organism>
<keyword evidence="2" id="KW-0808">Transferase</keyword>
<accession>A0A1T4VY51</accession>
<dbReference type="RefSeq" id="WP_078684541.1">
    <property type="nucleotide sequence ID" value="NZ_FUYA01000003.1"/>
</dbReference>
<evidence type="ECO:0000313" key="3">
    <source>
        <dbReference type="Proteomes" id="UP000189733"/>
    </source>
</evidence>
<proteinExistence type="predicted"/>
<dbReference type="OrthoDB" id="9797178at2"/>
<evidence type="ECO:0000313" key="2">
    <source>
        <dbReference type="EMBL" id="SKA69934.1"/>
    </source>
</evidence>
<dbReference type="Gene3D" id="3.40.630.30">
    <property type="match status" value="1"/>
</dbReference>
<dbReference type="InterPro" id="IPR000182">
    <property type="entry name" value="GNAT_dom"/>
</dbReference>
<gene>
    <name evidence="2" type="ORF">SAMN02745702_01245</name>
</gene>
<dbReference type="EMBL" id="FUYA01000003">
    <property type="protein sequence ID" value="SKA69934.1"/>
    <property type="molecule type" value="Genomic_DNA"/>
</dbReference>
<dbReference type="STRING" id="1121442.SAMN02745702_01245"/>
<dbReference type="PROSITE" id="PS51186">
    <property type="entry name" value="GNAT"/>
    <property type="match status" value="1"/>
</dbReference>
<dbReference type="CDD" id="cd04301">
    <property type="entry name" value="NAT_SF"/>
    <property type="match status" value="1"/>
</dbReference>
<dbReference type="Pfam" id="PF13508">
    <property type="entry name" value="Acetyltransf_7"/>
    <property type="match status" value="1"/>
</dbReference>
<keyword evidence="3" id="KW-1185">Reference proteome</keyword>
<dbReference type="GO" id="GO:0016747">
    <property type="term" value="F:acyltransferase activity, transferring groups other than amino-acyl groups"/>
    <property type="evidence" value="ECO:0007669"/>
    <property type="project" value="InterPro"/>
</dbReference>
<dbReference type="InterPro" id="IPR016181">
    <property type="entry name" value="Acyl_CoA_acyltransferase"/>
</dbReference>
<name>A0A1T4VY51_9BACT</name>
<reference evidence="2 3" key="1">
    <citation type="submission" date="2017-02" db="EMBL/GenBank/DDBJ databases">
        <authorList>
            <person name="Peterson S.W."/>
        </authorList>
    </citation>
    <scope>NUCLEOTIDE SEQUENCE [LARGE SCALE GENOMIC DNA]</scope>
    <source>
        <strain evidence="2 3">DSM 18034</strain>
    </source>
</reference>
<sequence length="180" mass="20096">MEFFAYQQSDIPEIQALFHQTFADSEGEAEGKIIGELAAELLTRTPQEDLYCFVAKNENNKELAGCIIFSRMQFEQPVTAFILSPVAVLTPYQGQGIGQKLIRFGLDKLRQDGVELAFTYGDPSFYYQVGFEQIPETHIKAPQPLSYPIGWLAQSLTEAAVPHIPGKSSCVPALNNAEYW</sequence>
<protein>
    <submittedName>
        <fullName evidence="2">Predicted N-acetyltransferase YhbS</fullName>
    </submittedName>
</protein>
<dbReference type="SUPFAM" id="SSF55729">
    <property type="entry name" value="Acyl-CoA N-acyltransferases (Nat)"/>
    <property type="match status" value="1"/>
</dbReference>
<dbReference type="AlphaFoldDB" id="A0A1T4VY51"/>
<evidence type="ECO:0000259" key="1">
    <source>
        <dbReference type="PROSITE" id="PS51186"/>
    </source>
</evidence>
<feature type="domain" description="N-acetyltransferase" evidence="1">
    <location>
        <begin position="1"/>
        <end position="150"/>
    </location>
</feature>
<dbReference type="Proteomes" id="UP000189733">
    <property type="component" value="Unassembled WGS sequence"/>
</dbReference>